<accession>A0ABY2IZC4</accession>
<evidence type="ECO:0000313" key="6">
    <source>
        <dbReference type="EMBL" id="TFC97981.1"/>
    </source>
</evidence>
<name>A0ABY2IZC4_9MICO</name>
<keyword evidence="2" id="KW-0238">DNA-binding</keyword>
<dbReference type="PANTHER" id="PTHR30136:SF24">
    <property type="entry name" value="HTH-TYPE TRANSCRIPTIONAL REPRESSOR ALLR"/>
    <property type="match status" value="1"/>
</dbReference>
<keyword evidence="3" id="KW-0804">Transcription</keyword>
<dbReference type="Pfam" id="PF09339">
    <property type="entry name" value="HTH_IclR"/>
    <property type="match status" value="1"/>
</dbReference>
<feature type="domain" description="HTH iclR-type" evidence="4">
    <location>
        <begin position="17"/>
        <end position="83"/>
    </location>
</feature>
<dbReference type="InterPro" id="IPR014757">
    <property type="entry name" value="Tscrpt_reg_IclR_C"/>
</dbReference>
<dbReference type="SUPFAM" id="SSF55781">
    <property type="entry name" value="GAF domain-like"/>
    <property type="match status" value="1"/>
</dbReference>
<feature type="domain" description="IclR-ED" evidence="5">
    <location>
        <begin position="84"/>
        <end position="291"/>
    </location>
</feature>
<gene>
    <name evidence="6" type="ORF">E3O65_09690</name>
</gene>
<dbReference type="Gene3D" id="3.30.450.40">
    <property type="match status" value="1"/>
</dbReference>
<dbReference type="PROSITE" id="PS51077">
    <property type="entry name" value="HTH_ICLR"/>
    <property type="match status" value="1"/>
</dbReference>
<keyword evidence="7" id="KW-1185">Reference proteome</keyword>
<dbReference type="RefSeq" id="WP_134363524.1">
    <property type="nucleotide sequence ID" value="NZ_SOGJ01000022.1"/>
</dbReference>
<dbReference type="InterPro" id="IPR029016">
    <property type="entry name" value="GAF-like_dom_sf"/>
</dbReference>
<dbReference type="Gene3D" id="1.10.10.10">
    <property type="entry name" value="Winged helix-like DNA-binding domain superfamily/Winged helix DNA-binding domain"/>
    <property type="match status" value="1"/>
</dbReference>
<evidence type="ECO:0000256" key="3">
    <source>
        <dbReference type="ARBA" id="ARBA00023163"/>
    </source>
</evidence>
<protein>
    <submittedName>
        <fullName evidence="6">IclR family transcriptional regulator</fullName>
    </submittedName>
</protein>
<evidence type="ECO:0000313" key="7">
    <source>
        <dbReference type="Proteomes" id="UP000298355"/>
    </source>
</evidence>
<dbReference type="Pfam" id="PF01614">
    <property type="entry name" value="IclR_C"/>
    <property type="match status" value="1"/>
</dbReference>
<dbReference type="InterPro" id="IPR050707">
    <property type="entry name" value="HTH_MetabolicPath_Reg"/>
</dbReference>
<evidence type="ECO:0000259" key="4">
    <source>
        <dbReference type="PROSITE" id="PS51077"/>
    </source>
</evidence>
<sequence length="296" mass="31963">MSDETGATEKPPARRNSAGLRRDFELLEMLGSAEAEAAGGLGVMRLAELVDRDKGIVSRTLATLAEVGLVSRDPVTQSYRLGYQLYALAARTLESRLVRTSVPYLRRVVTATHETTNLCVLRGGNVLTLTSEMSEYAFRGVGWEGVSTAAWQTSSGRVLVSDWADEDLRRWYAVHGTDPPVTSPFAPASVATVVVGRGLAPGAPSPGTPRVTDFDSFRAEILRIRRRGFATVDEEFEKGVVGVSAPVYDFRQNIIGAINVSAPKPRLGPHLDEVGILVARIAAELSVQLGADERSR</sequence>
<dbReference type="PANTHER" id="PTHR30136">
    <property type="entry name" value="HELIX-TURN-HELIX TRANSCRIPTIONAL REGULATOR, ICLR FAMILY"/>
    <property type="match status" value="1"/>
</dbReference>
<dbReference type="SUPFAM" id="SSF46785">
    <property type="entry name" value="Winged helix' DNA-binding domain"/>
    <property type="match status" value="1"/>
</dbReference>
<dbReference type="EMBL" id="SOGJ01000022">
    <property type="protein sequence ID" value="TFC97981.1"/>
    <property type="molecule type" value="Genomic_DNA"/>
</dbReference>
<proteinExistence type="predicted"/>
<dbReference type="InterPro" id="IPR036390">
    <property type="entry name" value="WH_DNA-bd_sf"/>
</dbReference>
<organism evidence="6 7">
    <name type="scientific">Cryobacterium breve</name>
    <dbReference type="NCBI Taxonomy" id="1259258"/>
    <lineage>
        <taxon>Bacteria</taxon>
        <taxon>Bacillati</taxon>
        <taxon>Actinomycetota</taxon>
        <taxon>Actinomycetes</taxon>
        <taxon>Micrococcales</taxon>
        <taxon>Microbacteriaceae</taxon>
        <taxon>Cryobacterium</taxon>
    </lineage>
</organism>
<dbReference type="InterPro" id="IPR005471">
    <property type="entry name" value="Tscrpt_reg_IclR_N"/>
</dbReference>
<evidence type="ECO:0000256" key="1">
    <source>
        <dbReference type="ARBA" id="ARBA00023015"/>
    </source>
</evidence>
<dbReference type="SMART" id="SM00346">
    <property type="entry name" value="HTH_ICLR"/>
    <property type="match status" value="1"/>
</dbReference>
<evidence type="ECO:0000256" key="2">
    <source>
        <dbReference type="ARBA" id="ARBA00023125"/>
    </source>
</evidence>
<dbReference type="PROSITE" id="PS51078">
    <property type="entry name" value="ICLR_ED"/>
    <property type="match status" value="1"/>
</dbReference>
<keyword evidence="1" id="KW-0805">Transcription regulation</keyword>
<dbReference type="Proteomes" id="UP000298355">
    <property type="component" value="Unassembled WGS sequence"/>
</dbReference>
<comment type="caution">
    <text evidence="6">The sequence shown here is derived from an EMBL/GenBank/DDBJ whole genome shotgun (WGS) entry which is preliminary data.</text>
</comment>
<evidence type="ECO:0000259" key="5">
    <source>
        <dbReference type="PROSITE" id="PS51078"/>
    </source>
</evidence>
<dbReference type="InterPro" id="IPR036388">
    <property type="entry name" value="WH-like_DNA-bd_sf"/>
</dbReference>
<reference evidence="6 7" key="1">
    <citation type="submission" date="2019-03" db="EMBL/GenBank/DDBJ databases">
        <title>Genomics of glacier-inhabiting Cryobacterium strains.</title>
        <authorList>
            <person name="Liu Q."/>
            <person name="Xin Y.-H."/>
        </authorList>
    </citation>
    <scope>NUCLEOTIDE SEQUENCE [LARGE SCALE GENOMIC DNA]</scope>
    <source>
        <strain evidence="6 7">TMT4-23</strain>
    </source>
</reference>